<proteinExistence type="predicted"/>
<feature type="region of interest" description="Disordered" evidence="1">
    <location>
        <begin position="1"/>
        <end position="20"/>
    </location>
</feature>
<gene>
    <name evidence="2" type="ORF">PRRU23_02270</name>
</gene>
<protein>
    <submittedName>
        <fullName evidence="2">Uncharacterized protein</fullName>
    </submittedName>
</protein>
<dbReference type="EMBL" id="BPTR01000001">
    <property type="protein sequence ID" value="GJG26527.1"/>
    <property type="molecule type" value="Genomic_DNA"/>
</dbReference>
<evidence type="ECO:0000313" key="2">
    <source>
        <dbReference type="EMBL" id="GJG26527.1"/>
    </source>
</evidence>
<name>A0AA37MK55_SEGBR</name>
<dbReference type="AlphaFoldDB" id="A0AA37MK55"/>
<dbReference type="Proteomes" id="UP000887043">
    <property type="component" value="Unassembled WGS sequence"/>
</dbReference>
<reference evidence="2" key="1">
    <citation type="submission" date="2021-08" db="EMBL/GenBank/DDBJ databases">
        <title>Prevotella lacticifex sp. nov., isolated from rumen of cow.</title>
        <authorList>
            <person name="Shinkai T."/>
            <person name="Ikeyama N."/>
            <person name="Kumagai M."/>
            <person name="Ohmori H."/>
            <person name="Sakamoto M."/>
            <person name="Ohkuma M."/>
            <person name="Mitsumori M."/>
        </authorList>
    </citation>
    <scope>NUCLEOTIDE SEQUENCE</scope>
    <source>
        <strain evidence="2">DSM 11371</strain>
    </source>
</reference>
<sequence length="177" mass="20727">MPGEHWHPEKQYKPDEQYRDDRIHDRDVAGRLGIIHEGRLLTTTFPKKALDTIHKVLDTFFAQVRNSQQIRKYPIAIELEERVEHQYEIQVKREQDICEKIVSSNVIDYIDRYKEKHLKIDATKVDYDTLATGQMPDVGHVCIEYQHIQVHADANSSWREVVVTTSGGMTELMKERG</sequence>
<accession>A0AA37MK55</accession>
<organism evidence="2 3">
    <name type="scientific">Segatella bryantii</name>
    <name type="common">Prevotella bryantii</name>
    <dbReference type="NCBI Taxonomy" id="77095"/>
    <lineage>
        <taxon>Bacteria</taxon>
        <taxon>Pseudomonadati</taxon>
        <taxon>Bacteroidota</taxon>
        <taxon>Bacteroidia</taxon>
        <taxon>Bacteroidales</taxon>
        <taxon>Prevotellaceae</taxon>
        <taxon>Segatella</taxon>
    </lineage>
</organism>
<comment type="caution">
    <text evidence="2">The sequence shown here is derived from an EMBL/GenBank/DDBJ whole genome shotgun (WGS) entry which is preliminary data.</text>
</comment>
<evidence type="ECO:0000256" key="1">
    <source>
        <dbReference type="SAM" id="MobiDB-lite"/>
    </source>
</evidence>
<evidence type="ECO:0000313" key="3">
    <source>
        <dbReference type="Proteomes" id="UP000887043"/>
    </source>
</evidence>